<evidence type="ECO:0000313" key="1">
    <source>
        <dbReference type="EMBL" id="KAI3804408.1"/>
    </source>
</evidence>
<evidence type="ECO:0000313" key="2">
    <source>
        <dbReference type="Proteomes" id="UP001056120"/>
    </source>
</evidence>
<reference evidence="2" key="1">
    <citation type="journal article" date="2022" name="Mol. Ecol. Resour.">
        <title>The genomes of chicory, endive, great burdock and yacon provide insights into Asteraceae palaeo-polyploidization history and plant inulin production.</title>
        <authorList>
            <person name="Fan W."/>
            <person name="Wang S."/>
            <person name="Wang H."/>
            <person name="Wang A."/>
            <person name="Jiang F."/>
            <person name="Liu H."/>
            <person name="Zhao H."/>
            <person name="Xu D."/>
            <person name="Zhang Y."/>
        </authorList>
    </citation>
    <scope>NUCLEOTIDE SEQUENCE [LARGE SCALE GENOMIC DNA]</scope>
    <source>
        <strain evidence="2">cv. Yunnan</strain>
    </source>
</reference>
<proteinExistence type="predicted"/>
<comment type="caution">
    <text evidence="1">The sequence shown here is derived from an EMBL/GenBank/DDBJ whole genome shotgun (WGS) entry which is preliminary data.</text>
</comment>
<dbReference type="Proteomes" id="UP001056120">
    <property type="component" value="Linkage Group LG09"/>
</dbReference>
<gene>
    <name evidence="1" type="ORF">L1987_25920</name>
</gene>
<organism evidence="1 2">
    <name type="scientific">Smallanthus sonchifolius</name>
    <dbReference type="NCBI Taxonomy" id="185202"/>
    <lineage>
        <taxon>Eukaryota</taxon>
        <taxon>Viridiplantae</taxon>
        <taxon>Streptophyta</taxon>
        <taxon>Embryophyta</taxon>
        <taxon>Tracheophyta</taxon>
        <taxon>Spermatophyta</taxon>
        <taxon>Magnoliopsida</taxon>
        <taxon>eudicotyledons</taxon>
        <taxon>Gunneridae</taxon>
        <taxon>Pentapetalae</taxon>
        <taxon>asterids</taxon>
        <taxon>campanulids</taxon>
        <taxon>Asterales</taxon>
        <taxon>Asteraceae</taxon>
        <taxon>Asteroideae</taxon>
        <taxon>Heliantheae alliance</taxon>
        <taxon>Millerieae</taxon>
        <taxon>Smallanthus</taxon>
    </lineage>
</organism>
<dbReference type="EMBL" id="CM042026">
    <property type="protein sequence ID" value="KAI3804408.1"/>
    <property type="molecule type" value="Genomic_DNA"/>
</dbReference>
<keyword evidence="2" id="KW-1185">Reference proteome</keyword>
<sequence length="68" mass="7499">MLRKPNSKPSRGGGELVCAIEHKEKTGTRTMAISTIKVQLDIPSSCMLVKLCELRCKKDELLNIKLGS</sequence>
<accession>A0ACB9IA05</accession>
<reference evidence="1 2" key="2">
    <citation type="journal article" date="2022" name="Mol. Ecol. Resour.">
        <title>The genomes of chicory, endive, great burdock and yacon provide insights into Asteraceae paleo-polyploidization history and plant inulin production.</title>
        <authorList>
            <person name="Fan W."/>
            <person name="Wang S."/>
            <person name="Wang H."/>
            <person name="Wang A."/>
            <person name="Jiang F."/>
            <person name="Liu H."/>
            <person name="Zhao H."/>
            <person name="Xu D."/>
            <person name="Zhang Y."/>
        </authorList>
    </citation>
    <scope>NUCLEOTIDE SEQUENCE [LARGE SCALE GENOMIC DNA]</scope>
    <source>
        <strain evidence="2">cv. Yunnan</strain>
        <tissue evidence="1">Leaves</tissue>
    </source>
</reference>
<name>A0ACB9IA05_9ASTR</name>
<protein>
    <submittedName>
        <fullName evidence="1">Uncharacterized protein</fullName>
    </submittedName>
</protein>